<evidence type="ECO:0000313" key="1">
    <source>
        <dbReference type="EMBL" id="ELZ76688.1"/>
    </source>
</evidence>
<dbReference type="EMBL" id="AOLH01000006">
    <property type="protein sequence ID" value="ELZ76688.1"/>
    <property type="molecule type" value="Genomic_DNA"/>
</dbReference>
<organism evidence="1 2">
    <name type="scientific">Haloferax lucentense (strain DSM 14919 / JCM 9276 / NCIMB 13854 / Aa 2.2)</name>
    <name type="common">Haloferax alicantei</name>
    <dbReference type="NCBI Taxonomy" id="1230452"/>
    <lineage>
        <taxon>Archaea</taxon>
        <taxon>Methanobacteriati</taxon>
        <taxon>Methanobacteriota</taxon>
        <taxon>Stenosarchaea group</taxon>
        <taxon>Halobacteria</taxon>
        <taxon>Halobacteriales</taxon>
        <taxon>Haloferacaceae</taxon>
        <taxon>Haloferax</taxon>
    </lineage>
</organism>
<dbReference type="AlphaFoldDB" id="M0GYQ4"/>
<evidence type="ECO:0000313" key="2">
    <source>
        <dbReference type="Proteomes" id="UP000011535"/>
    </source>
</evidence>
<proteinExistence type="predicted"/>
<dbReference type="Proteomes" id="UP000011535">
    <property type="component" value="Unassembled WGS sequence"/>
</dbReference>
<reference evidence="1 2" key="1">
    <citation type="journal article" date="2014" name="PLoS Genet.">
        <title>Phylogenetically driven sequencing of extremely halophilic archaea reveals strategies for static and dynamic osmo-response.</title>
        <authorList>
            <person name="Becker E.A."/>
            <person name="Seitzer P.M."/>
            <person name="Tritt A."/>
            <person name="Larsen D."/>
            <person name="Krusor M."/>
            <person name="Yao A.I."/>
            <person name="Wu D."/>
            <person name="Madern D."/>
            <person name="Eisen J.A."/>
            <person name="Darling A.E."/>
            <person name="Facciotti M.T."/>
        </authorList>
    </citation>
    <scope>NUCLEOTIDE SEQUENCE [LARGE SCALE GENOMIC DNA]</scope>
    <source>
        <strain evidence="2">DSM 14919 / CCM 7023 / CIP 107410 / JCM 9276 / NCIMB 13854 / Aa 2.2</strain>
    </source>
</reference>
<comment type="caution">
    <text evidence="1">The sequence shown here is derived from an EMBL/GenBank/DDBJ whole genome shotgun (WGS) entry which is preliminary data.</text>
</comment>
<name>M0GYQ4_HALL2</name>
<gene>
    <name evidence="1" type="ORF">C456_03336</name>
</gene>
<accession>M0GYQ4</accession>
<sequence>MIFNLYFSRRYIIKLWDLIPTVALKDTINGDLGIFAKHLVLMEITAFDLSFREYHGEFWRISI</sequence>
<protein>
    <submittedName>
        <fullName evidence="1">Uncharacterized protein</fullName>
    </submittedName>
</protein>